<protein>
    <submittedName>
        <fullName evidence="2">Uncharacterized protein</fullName>
    </submittedName>
</protein>
<keyword evidence="1" id="KW-0472">Membrane</keyword>
<dbReference type="EMBL" id="SPLM01000111">
    <property type="protein sequence ID" value="TMW58581.1"/>
    <property type="molecule type" value="Genomic_DNA"/>
</dbReference>
<evidence type="ECO:0000256" key="1">
    <source>
        <dbReference type="SAM" id="Phobius"/>
    </source>
</evidence>
<sequence length="208" mass="23268">MMAVIIGMPTVLIDTQVRIVIQRMQTLTFSIVGTIGMAVAELAFRLVKVALLKLQIHRREQRAPITPTLVNSMEHQTRTADDWKHRVQTYHVAEVYADMLAEYIAAGSALAIVGFYWNHPKYLLHRAANTENTDLDLQYGTNARQLVVFATQIGIQIVVDYVSCIVTIRNGIGFGAITRYATFISAVFITMASFNMQISALMYLDPDG</sequence>
<evidence type="ECO:0000313" key="2">
    <source>
        <dbReference type="EMBL" id="TMW58581.1"/>
    </source>
</evidence>
<proteinExistence type="predicted"/>
<keyword evidence="3" id="KW-1185">Reference proteome</keyword>
<comment type="caution">
    <text evidence="2">The sequence shown here is derived from an EMBL/GenBank/DDBJ whole genome shotgun (WGS) entry which is preliminary data.</text>
</comment>
<feature type="transmembrane region" description="Helical" evidence="1">
    <location>
        <begin position="95"/>
        <end position="117"/>
    </location>
</feature>
<feature type="transmembrane region" description="Helical" evidence="1">
    <location>
        <begin position="146"/>
        <end position="168"/>
    </location>
</feature>
<gene>
    <name evidence="2" type="ORF">Poli38472_010140</name>
</gene>
<dbReference type="Proteomes" id="UP000794436">
    <property type="component" value="Unassembled WGS sequence"/>
</dbReference>
<accession>A0A8K1C8E8</accession>
<evidence type="ECO:0000313" key="3">
    <source>
        <dbReference type="Proteomes" id="UP000794436"/>
    </source>
</evidence>
<reference evidence="2" key="1">
    <citation type="submission" date="2019-03" db="EMBL/GenBank/DDBJ databases">
        <title>Long read genome sequence of the mycoparasitic Pythium oligandrum ATCC 38472 isolated from sugarbeet rhizosphere.</title>
        <authorList>
            <person name="Gaulin E."/>
        </authorList>
    </citation>
    <scope>NUCLEOTIDE SEQUENCE</scope>
    <source>
        <strain evidence="2">ATCC 38472_TT</strain>
    </source>
</reference>
<feature type="transmembrane region" description="Helical" evidence="1">
    <location>
        <begin position="29"/>
        <end position="52"/>
    </location>
</feature>
<keyword evidence="1" id="KW-1133">Transmembrane helix</keyword>
<name>A0A8K1C8E8_PYTOL</name>
<organism evidence="2 3">
    <name type="scientific">Pythium oligandrum</name>
    <name type="common">Mycoparasitic fungus</name>
    <dbReference type="NCBI Taxonomy" id="41045"/>
    <lineage>
        <taxon>Eukaryota</taxon>
        <taxon>Sar</taxon>
        <taxon>Stramenopiles</taxon>
        <taxon>Oomycota</taxon>
        <taxon>Peronosporomycetes</taxon>
        <taxon>Pythiales</taxon>
        <taxon>Pythiaceae</taxon>
        <taxon>Pythium</taxon>
    </lineage>
</organism>
<keyword evidence="1" id="KW-0812">Transmembrane</keyword>
<dbReference type="AlphaFoldDB" id="A0A8K1C8E8"/>
<dbReference type="OrthoDB" id="101428at2759"/>
<feature type="transmembrane region" description="Helical" evidence="1">
    <location>
        <begin position="180"/>
        <end position="204"/>
    </location>
</feature>